<dbReference type="OrthoDB" id="1915375at2759"/>
<proteinExistence type="predicted"/>
<gene>
    <name evidence="2" type="ORF">NCGR_LOCUS56839</name>
</gene>
<feature type="region of interest" description="Disordered" evidence="1">
    <location>
        <begin position="1"/>
        <end position="83"/>
    </location>
</feature>
<evidence type="ECO:0000313" key="3">
    <source>
        <dbReference type="Proteomes" id="UP000604825"/>
    </source>
</evidence>
<dbReference type="EMBL" id="CAJGYO010000017">
    <property type="protein sequence ID" value="CAD6332741.1"/>
    <property type="molecule type" value="Genomic_DNA"/>
</dbReference>
<protein>
    <submittedName>
        <fullName evidence="2">Uncharacterized protein</fullName>
    </submittedName>
</protein>
<accession>A0A811RU91</accession>
<comment type="caution">
    <text evidence="2">The sequence shown here is derived from an EMBL/GenBank/DDBJ whole genome shotgun (WGS) entry which is preliminary data.</text>
</comment>
<dbReference type="Proteomes" id="UP000604825">
    <property type="component" value="Unassembled WGS sequence"/>
</dbReference>
<dbReference type="PANTHER" id="PTHR35455:SF1">
    <property type="entry name" value="AGAP005842-PA"/>
    <property type="match status" value="1"/>
</dbReference>
<evidence type="ECO:0000313" key="2">
    <source>
        <dbReference type="EMBL" id="CAD6332741.1"/>
    </source>
</evidence>
<keyword evidence="3" id="KW-1185">Reference proteome</keyword>
<dbReference type="Pfam" id="PF16029">
    <property type="entry name" value="DUF4787"/>
    <property type="match status" value="1"/>
</dbReference>
<reference evidence="2" key="1">
    <citation type="submission" date="2020-10" db="EMBL/GenBank/DDBJ databases">
        <authorList>
            <person name="Han B."/>
            <person name="Lu T."/>
            <person name="Zhao Q."/>
            <person name="Huang X."/>
            <person name="Zhao Y."/>
        </authorList>
    </citation>
    <scope>NUCLEOTIDE SEQUENCE</scope>
</reference>
<sequence length="299" mass="33476">MEQRMLRPAAPSTSCACPLAGRPHPAEPGRGAVAAAGPTLRPARGVAEAARPLRPASSVAEEARRRLPAHRPQSSLPRPDQEIDNEIRQKKEACYTDVENGLWGWVCRSSPTEKENCVLRCLSSECYDLIYGGDPVSGGIRTLRKGSWTMFEARSTSTVCTKNQWFLGLFTYGLEHNSNWRVEWRNIYCPLKTYPSTNIYPAYLGVTDGDVEDDTSFDGGETEMLARDFRTVTIQDILQTTTWLMIWLIPLPLEHSWPTILQPNMRRAAGDAGFIQDKIAELADSNWRVITNPLVELLI</sequence>
<evidence type="ECO:0000256" key="1">
    <source>
        <dbReference type="SAM" id="MobiDB-lite"/>
    </source>
</evidence>
<organism evidence="2 3">
    <name type="scientific">Miscanthus lutarioriparius</name>
    <dbReference type="NCBI Taxonomy" id="422564"/>
    <lineage>
        <taxon>Eukaryota</taxon>
        <taxon>Viridiplantae</taxon>
        <taxon>Streptophyta</taxon>
        <taxon>Embryophyta</taxon>
        <taxon>Tracheophyta</taxon>
        <taxon>Spermatophyta</taxon>
        <taxon>Magnoliopsida</taxon>
        <taxon>Liliopsida</taxon>
        <taxon>Poales</taxon>
        <taxon>Poaceae</taxon>
        <taxon>PACMAD clade</taxon>
        <taxon>Panicoideae</taxon>
        <taxon>Andropogonodae</taxon>
        <taxon>Andropogoneae</taxon>
        <taxon>Saccharinae</taxon>
        <taxon>Miscanthus</taxon>
    </lineage>
</organism>
<dbReference type="PANTHER" id="PTHR35455">
    <property type="entry name" value="UNNAMED PRODUCT"/>
    <property type="match status" value="1"/>
</dbReference>
<name>A0A811RU91_9POAL</name>
<dbReference type="AlphaFoldDB" id="A0A811RU91"/>
<dbReference type="InterPro" id="IPR031985">
    <property type="entry name" value="DUF4787"/>
</dbReference>